<keyword evidence="5 9" id="KW-0949">S-adenosyl-L-methionine</keyword>
<dbReference type="Gene3D" id="3.40.50.150">
    <property type="entry name" value="Vaccinia Virus protein VP39"/>
    <property type="match status" value="1"/>
</dbReference>
<accession>A0A265NC16</accession>
<gene>
    <name evidence="9" type="primary">trmB</name>
    <name evidence="10" type="ORF">CIL03_00065</name>
</gene>
<dbReference type="Proteomes" id="UP000216498">
    <property type="component" value="Unassembled WGS sequence"/>
</dbReference>
<organism evidence="10 11">
    <name type="scientific">Virgibacillus indicus</name>
    <dbReference type="NCBI Taxonomy" id="2024554"/>
    <lineage>
        <taxon>Bacteria</taxon>
        <taxon>Bacillati</taxon>
        <taxon>Bacillota</taxon>
        <taxon>Bacilli</taxon>
        <taxon>Bacillales</taxon>
        <taxon>Bacillaceae</taxon>
        <taxon>Virgibacillus</taxon>
    </lineage>
</organism>
<dbReference type="PANTHER" id="PTHR23417:SF14">
    <property type="entry name" value="PENTACOTRIPEPTIDE-REPEAT REGION OF PRORP DOMAIN-CONTAINING PROTEIN"/>
    <property type="match status" value="1"/>
</dbReference>
<reference evidence="10 11" key="1">
    <citation type="submission" date="2017-08" db="EMBL/GenBank/DDBJ databases">
        <title>Virgibacillus indicus sp. nov. and Virgibacillus profoundi sp. nov, two moderately halophilic bacteria isolated from marine sediment by using the Microfluidic Streak Plate.</title>
        <authorList>
            <person name="Xu B."/>
            <person name="Hu B."/>
            <person name="Wang J."/>
            <person name="Zhu Y."/>
            <person name="Huang L."/>
            <person name="Du W."/>
            <person name="Huang Y."/>
        </authorList>
    </citation>
    <scope>NUCLEOTIDE SEQUENCE [LARGE SCALE GENOMIC DNA]</scope>
    <source>
        <strain evidence="10 11">IO3-P2-C2</strain>
    </source>
</reference>
<dbReference type="AlphaFoldDB" id="A0A265NC16"/>
<comment type="catalytic activity">
    <reaction evidence="1 9">
        <text>guanosine(46) in tRNA + S-adenosyl-L-methionine = N(7)-methylguanosine(46) in tRNA + S-adenosyl-L-homocysteine</text>
        <dbReference type="Rhea" id="RHEA:42708"/>
        <dbReference type="Rhea" id="RHEA-COMP:10188"/>
        <dbReference type="Rhea" id="RHEA-COMP:10189"/>
        <dbReference type="ChEBI" id="CHEBI:57856"/>
        <dbReference type="ChEBI" id="CHEBI:59789"/>
        <dbReference type="ChEBI" id="CHEBI:74269"/>
        <dbReference type="ChEBI" id="CHEBI:74480"/>
        <dbReference type="EC" id="2.1.1.33"/>
    </reaction>
</comment>
<dbReference type="CDD" id="cd02440">
    <property type="entry name" value="AdoMet_MTases"/>
    <property type="match status" value="1"/>
</dbReference>
<evidence type="ECO:0000256" key="2">
    <source>
        <dbReference type="ARBA" id="ARBA00003015"/>
    </source>
</evidence>
<protein>
    <recommendedName>
        <fullName evidence="9">tRNA (guanine-N(7)-)-methyltransferase</fullName>
        <ecNumber evidence="9">2.1.1.33</ecNumber>
    </recommendedName>
    <alternativeName>
        <fullName evidence="9">tRNA (guanine(46)-N(7))-methyltransferase</fullName>
    </alternativeName>
    <alternativeName>
        <fullName evidence="9">tRNA(m7G46)-methyltransferase</fullName>
    </alternativeName>
</protein>
<comment type="function">
    <text evidence="2 9">Catalyzes the formation of N(7)-methylguanine at position 46 (m7G46) in tRNA.</text>
</comment>
<evidence type="ECO:0000256" key="1">
    <source>
        <dbReference type="ARBA" id="ARBA00000142"/>
    </source>
</evidence>
<dbReference type="NCBIfam" id="TIGR00091">
    <property type="entry name" value="tRNA (guanosine(46)-N7)-methyltransferase TrmB"/>
    <property type="match status" value="1"/>
</dbReference>
<dbReference type="RefSeq" id="WP_094883183.1">
    <property type="nucleotide sequence ID" value="NZ_NPMS01000001.1"/>
</dbReference>
<feature type="binding site" evidence="9">
    <location>
        <position position="44"/>
    </location>
    <ligand>
        <name>S-adenosyl-L-methionine</name>
        <dbReference type="ChEBI" id="CHEBI:59789"/>
    </ligand>
</feature>
<feature type="binding site" evidence="9">
    <location>
        <position position="122"/>
    </location>
    <ligand>
        <name>substrate</name>
    </ligand>
</feature>
<evidence type="ECO:0000256" key="5">
    <source>
        <dbReference type="ARBA" id="ARBA00022691"/>
    </source>
</evidence>
<keyword evidence="6 9" id="KW-0819">tRNA processing</keyword>
<dbReference type="Pfam" id="PF02390">
    <property type="entry name" value="Methyltransf_4"/>
    <property type="match status" value="1"/>
</dbReference>
<comment type="similarity">
    <text evidence="8 9">Belongs to the class I-like SAM-binding methyltransferase superfamily. TrmB family.</text>
</comment>
<evidence type="ECO:0000256" key="4">
    <source>
        <dbReference type="ARBA" id="ARBA00022679"/>
    </source>
</evidence>
<dbReference type="EC" id="2.1.1.33" evidence="9"/>
<keyword evidence="4 9" id="KW-0808">Transferase</keyword>
<feature type="binding site" evidence="9">
    <location>
        <position position="69"/>
    </location>
    <ligand>
        <name>S-adenosyl-L-methionine</name>
        <dbReference type="ChEBI" id="CHEBI:59789"/>
    </ligand>
</feature>
<dbReference type="SUPFAM" id="SSF53335">
    <property type="entry name" value="S-adenosyl-L-methionine-dependent methyltransferases"/>
    <property type="match status" value="1"/>
</dbReference>
<evidence type="ECO:0000313" key="11">
    <source>
        <dbReference type="Proteomes" id="UP000216498"/>
    </source>
</evidence>
<dbReference type="HAMAP" id="MF_01057">
    <property type="entry name" value="tRNA_methyltr_TrmB"/>
    <property type="match status" value="1"/>
</dbReference>
<dbReference type="UniPathway" id="UPA00989"/>
<dbReference type="OrthoDB" id="9802090at2"/>
<evidence type="ECO:0000256" key="3">
    <source>
        <dbReference type="ARBA" id="ARBA00022603"/>
    </source>
</evidence>
<dbReference type="InterPro" id="IPR029063">
    <property type="entry name" value="SAM-dependent_MTases_sf"/>
</dbReference>
<feature type="binding site" evidence="9">
    <location>
        <position position="154"/>
    </location>
    <ligand>
        <name>substrate</name>
    </ligand>
</feature>
<dbReference type="GO" id="GO:0008176">
    <property type="term" value="F:tRNA (guanine(46)-N7)-methyltransferase activity"/>
    <property type="evidence" value="ECO:0007669"/>
    <property type="project" value="UniProtKB-UniRule"/>
</dbReference>
<dbReference type="NCBIfam" id="NF001080">
    <property type="entry name" value="PRK00121.2-2"/>
    <property type="match status" value="1"/>
</dbReference>
<feature type="binding site" evidence="9">
    <location>
        <position position="96"/>
    </location>
    <ligand>
        <name>S-adenosyl-L-methionine</name>
        <dbReference type="ChEBI" id="CHEBI:59789"/>
    </ligand>
</feature>
<feature type="binding site" evidence="9">
    <location>
        <position position="118"/>
    </location>
    <ligand>
        <name>S-adenosyl-L-methionine</name>
        <dbReference type="ChEBI" id="CHEBI:59789"/>
    </ligand>
</feature>
<evidence type="ECO:0000313" key="10">
    <source>
        <dbReference type="EMBL" id="OZU89582.1"/>
    </source>
</evidence>
<proteinExistence type="inferred from homology"/>
<dbReference type="InterPro" id="IPR055361">
    <property type="entry name" value="tRNA_methyltr_TrmB_bact"/>
</dbReference>
<evidence type="ECO:0000256" key="8">
    <source>
        <dbReference type="ARBA" id="ARBA00060767"/>
    </source>
</evidence>
<comment type="caution">
    <text evidence="10">The sequence shown here is derived from an EMBL/GenBank/DDBJ whole genome shotgun (WGS) entry which is preliminary data.</text>
</comment>
<sequence length="213" mass="24809">MRQRNKPWADDFLQNNPQLIIPNPAEHKNKWQSIFGNNNPIHIEIGTGKGQFLTGMAKQYPEINFIGIELAKSIVVTAAQKVMDSELDNILLLNENAEDIHEIFAEEEIDGIYLNFSDPWPKNRHEKRRLTFHSFLKKYEDILDPSGEIIFKTDNRGLFEYSLVSFSNYGMKLEEVNLDLHAIEDPENVMTEYEEKFSAKGQVIYRCRARFVK</sequence>
<dbReference type="FunFam" id="3.40.50.150:FF:000035">
    <property type="entry name" value="tRNA (guanine-N(7)-)-methyltransferase"/>
    <property type="match status" value="1"/>
</dbReference>
<name>A0A265NC16_9BACI</name>
<comment type="pathway">
    <text evidence="7 9">tRNA modification; N(7)-methylguanine-tRNA biosynthesis.</text>
</comment>
<dbReference type="EMBL" id="NPMS01000001">
    <property type="protein sequence ID" value="OZU89582.1"/>
    <property type="molecule type" value="Genomic_DNA"/>
</dbReference>
<feature type="binding site" evidence="9">
    <location>
        <begin position="191"/>
        <end position="194"/>
    </location>
    <ligand>
        <name>substrate</name>
    </ligand>
</feature>
<keyword evidence="11" id="KW-1185">Reference proteome</keyword>
<feature type="region of interest" description="Interaction with RNA" evidence="9">
    <location>
        <begin position="124"/>
        <end position="129"/>
    </location>
</feature>
<evidence type="ECO:0000256" key="9">
    <source>
        <dbReference type="HAMAP-Rule" id="MF_01057"/>
    </source>
</evidence>
<keyword evidence="3 9" id="KW-0489">Methyltransferase</keyword>
<dbReference type="GO" id="GO:0043527">
    <property type="term" value="C:tRNA methyltransferase complex"/>
    <property type="evidence" value="ECO:0007669"/>
    <property type="project" value="TreeGrafter"/>
</dbReference>
<dbReference type="PROSITE" id="PS51625">
    <property type="entry name" value="SAM_MT_TRMB"/>
    <property type="match status" value="1"/>
</dbReference>
<evidence type="ECO:0000256" key="6">
    <source>
        <dbReference type="ARBA" id="ARBA00022694"/>
    </source>
</evidence>
<dbReference type="PANTHER" id="PTHR23417">
    <property type="entry name" value="3-DEOXY-D-MANNO-OCTULOSONIC-ACID TRANSFERASE/TRNA GUANINE-N 7 - -METHYLTRANSFERASE"/>
    <property type="match status" value="1"/>
</dbReference>
<evidence type="ECO:0000256" key="7">
    <source>
        <dbReference type="ARBA" id="ARBA00060552"/>
    </source>
</evidence>
<dbReference type="InterPro" id="IPR003358">
    <property type="entry name" value="tRNA_(Gua-N-7)_MeTrfase_Trmb"/>
</dbReference>